<dbReference type="GO" id="GO:0009166">
    <property type="term" value="P:nucleotide catabolic process"/>
    <property type="evidence" value="ECO:0007669"/>
    <property type="project" value="InterPro"/>
</dbReference>
<dbReference type="PANTHER" id="PTHR11575:SF24">
    <property type="entry name" value="5'-NUCLEOTIDASE"/>
    <property type="match status" value="1"/>
</dbReference>
<dbReference type="InterPro" id="IPR006179">
    <property type="entry name" value="5_nucleotidase/apyrase"/>
</dbReference>
<dbReference type="Pfam" id="PF02872">
    <property type="entry name" value="5_nucleotid_C"/>
    <property type="match status" value="1"/>
</dbReference>
<dbReference type="PRINTS" id="PR01607">
    <property type="entry name" value="APYRASEFAMLY"/>
</dbReference>
<dbReference type="GO" id="GO:0016788">
    <property type="term" value="F:hydrolase activity, acting on ester bonds"/>
    <property type="evidence" value="ECO:0007669"/>
    <property type="project" value="InterPro"/>
</dbReference>
<dbReference type="PANTHER" id="PTHR11575">
    <property type="entry name" value="5'-NUCLEOTIDASE-RELATED"/>
    <property type="match status" value="1"/>
</dbReference>
<dbReference type="InterPro" id="IPR008334">
    <property type="entry name" value="5'-Nucleotdase_C"/>
</dbReference>
<evidence type="ECO:0000313" key="3">
    <source>
        <dbReference type="EMBL" id="PCJ23307.1"/>
    </source>
</evidence>
<dbReference type="CDD" id="cd00845">
    <property type="entry name" value="MPP_UshA_N_like"/>
    <property type="match status" value="1"/>
</dbReference>
<comment type="caution">
    <text evidence="3">The sequence shown here is derived from an EMBL/GenBank/DDBJ whole genome shotgun (WGS) entry which is preliminary data.</text>
</comment>
<dbReference type="SUPFAM" id="SSF55816">
    <property type="entry name" value="5'-nucleotidase (syn. UDP-sugar hydrolase), C-terminal domain"/>
    <property type="match status" value="1"/>
</dbReference>
<keyword evidence="1" id="KW-0547">Nucleotide-binding</keyword>
<gene>
    <name evidence="3" type="ORF">COA96_12110</name>
</gene>
<dbReference type="InterPro" id="IPR036907">
    <property type="entry name" value="5'-Nucleotdase_C_sf"/>
</dbReference>
<name>A0A2A5AVH9_9GAMM</name>
<dbReference type="EMBL" id="NVVJ01000041">
    <property type="protein sequence ID" value="PCJ23307.1"/>
    <property type="molecule type" value="Genomic_DNA"/>
</dbReference>
<dbReference type="Gene3D" id="3.90.780.10">
    <property type="entry name" value="5'-Nucleotidase, C-terminal domain"/>
    <property type="match status" value="2"/>
</dbReference>
<sequence>MHNRTAHLFHVFCAVVDSKPMFRFLLFVVLLTELSACRSVGSYAADVSDSVSDDSNIRELTVLYTNDEHGWMQGREPGKGAANLLGLWQEKEGYYEDGPFLLLSGGDHWTGPAISTWFEGEGMVEVMNAMHYDATAIGNHEFDFGLDNLQQRINQADFPYLAANIFRNDTQETLSDLGILASTIVETNGLRIAIIGLSTIYTPQTTNPVNVANLTFADYEPVLRKTVSSLDASSVDMIFVIAHVCMASLEPLANAVADLNISLMGGGHCNELVARQIGDTIMLESSGHYRSYARANFRYDIESNEMVSMGYAAVINTDGSANATIEQIISRWHKATEAELSSELGFLPIEIQPDDDRLQSLVVSSWLDIDRSADIAINNRLALRAPLPEGIITLADVVGLLPFENTIIAVQLTGAEILQIIKEGQRPFVAGMNQPLDEESTYKVLVNSFMYAGGAEYTSIAEFDDAGYDTEIHYRQPLVEWFQAQHSSIDNPLVFP</sequence>
<reference evidence="4" key="1">
    <citation type="submission" date="2017-08" db="EMBL/GenBank/DDBJ databases">
        <title>A dynamic microbial community with high functional redundancy inhabits the cold, oxic subseafloor aquifer.</title>
        <authorList>
            <person name="Tully B.J."/>
            <person name="Wheat C.G."/>
            <person name="Glazer B.T."/>
            <person name="Huber J.A."/>
        </authorList>
    </citation>
    <scope>NUCLEOTIDE SEQUENCE [LARGE SCALE GENOMIC DNA]</scope>
</reference>
<dbReference type="InterPro" id="IPR006146">
    <property type="entry name" value="5'-Nucleotdase_CS"/>
</dbReference>
<evidence type="ECO:0000259" key="2">
    <source>
        <dbReference type="Pfam" id="PF02872"/>
    </source>
</evidence>
<dbReference type="PROSITE" id="PS00786">
    <property type="entry name" value="5_NUCLEOTIDASE_2"/>
    <property type="match status" value="1"/>
</dbReference>
<comment type="similarity">
    <text evidence="1">Belongs to the 5'-nucleotidase family.</text>
</comment>
<dbReference type="SUPFAM" id="SSF56300">
    <property type="entry name" value="Metallo-dependent phosphatases"/>
    <property type="match status" value="1"/>
</dbReference>
<dbReference type="AlphaFoldDB" id="A0A2A5AVH9"/>
<protein>
    <recommendedName>
        <fullName evidence="2">5'-Nucleotidase C-terminal domain-containing protein</fullName>
    </recommendedName>
</protein>
<dbReference type="GO" id="GO:0046872">
    <property type="term" value="F:metal ion binding"/>
    <property type="evidence" value="ECO:0007669"/>
    <property type="project" value="InterPro"/>
</dbReference>
<dbReference type="Gene3D" id="3.60.21.10">
    <property type="match status" value="1"/>
</dbReference>
<keyword evidence="1" id="KW-0378">Hydrolase</keyword>
<evidence type="ECO:0000313" key="4">
    <source>
        <dbReference type="Proteomes" id="UP000218327"/>
    </source>
</evidence>
<evidence type="ECO:0000256" key="1">
    <source>
        <dbReference type="RuleBase" id="RU362119"/>
    </source>
</evidence>
<feature type="domain" description="5'-Nucleotidase C-terminal" evidence="2">
    <location>
        <begin position="372"/>
        <end position="423"/>
    </location>
</feature>
<accession>A0A2A5AVH9</accession>
<organism evidence="3 4">
    <name type="scientific">SAR86 cluster bacterium</name>
    <dbReference type="NCBI Taxonomy" id="2030880"/>
    <lineage>
        <taxon>Bacteria</taxon>
        <taxon>Pseudomonadati</taxon>
        <taxon>Pseudomonadota</taxon>
        <taxon>Gammaproteobacteria</taxon>
        <taxon>SAR86 cluster</taxon>
    </lineage>
</organism>
<dbReference type="InterPro" id="IPR029052">
    <property type="entry name" value="Metallo-depent_PP-like"/>
</dbReference>
<dbReference type="Proteomes" id="UP000218327">
    <property type="component" value="Unassembled WGS sequence"/>
</dbReference>
<dbReference type="GO" id="GO:0000166">
    <property type="term" value="F:nucleotide binding"/>
    <property type="evidence" value="ECO:0007669"/>
    <property type="project" value="UniProtKB-KW"/>
</dbReference>
<proteinExistence type="inferred from homology"/>